<dbReference type="EC" id="3.1.1.31" evidence="2"/>
<dbReference type="RefSeq" id="WP_026656704.1">
    <property type="nucleotide sequence ID" value="NC_022538.1"/>
</dbReference>
<accession>U4KK81</accession>
<dbReference type="AlphaFoldDB" id="U4KK81"/>
<keyword evidence="2" id="KW-0378">Hydrolase</keyword>
<dbReference type="EMBL" id="FO681347">
    <property type="protein sequence ID" value="CCV63952.1"/>
    <property type="molecule type" value="Genomic_DNA"/>
</dbReference>
<dbReference type="STRING" id="1318466.BN85403750"/>
<dbReference type="InterPro" id="IPR050282">
    <property type="entry name" value="Cycloisomerase_2"/>
</dbReference>
<dbReference type="PANTHER" id="PTHR30344:SF1">
    <property type="entry name" value="6-PHOSPHOGLUCONOLACTONASE"/>
    <property type="match status" value="1"/>
</dbReference>
<dbReference type="InterPro" id="IPR019405">
    <property type="entry name" value="Lactonase_7-beta_prop"/>
</dbReference>
<organism evidence="2 3">
    <name type="scientific">Alteracholeplasma palmae (strain ATCC 49389 / J233)</name>
    <name type="common">Acholeplasma palmae</name>
    <dbReference type="NCBI Taxonomy" id="1318466"/>
    <lineage>
        <taxon>Bacteria</taxon>
        <taxon>Bacillati</taxon>
        <taxon>Mycoplasmatota</taxon>
        <taxon>Mollicutes</taxon>
        <taxon>Acholeplasmatales</taxon>
        <taxon>Acholeplasmataceae</taxon>
        <taxon>Acholeplasma</taxon>
    </lineage>
</organism>
<dbReference type="InterPro" id="IPR011048">
    <property type="entry name" value="Haem_d1_sf"/>
</dbReference>
<dbReference type="SUPFAM" id="SSF51004">
    <property type="entry name" value="C-terminal (heme d1) domain of cytochrome cd1-nitrite reductase"/>
    <property type="match status" value="1"/>
</dbReference>
<dbReference type="HOGENOM" id="CLU_038716_3_1_14"/>
<evidence type="ECO:0000313" key="2">
    <source>
        <dbReference type="EMBL" id="CCV63952.1"/>
    </source>
</evidence>
<dbReference type="OrthoDB" id="9790815at2"/>
<protein>
    <submittedName>
        <fullName evidence="2">Predicted 6-phosphogluconolactonase (Hydrolyse 6-phosphogluconolactone to 6-phosphogluconate)</fullName>
        <ecNumber evidence="2">3.1.1.31</ecNumber>
    </submittedName>
</protein>
<dbReference type="KEGG" id="apal:BN85403750"/>
<sequence>MKFLIGTYTKNNSLGIYEASIISDRLAKPELFLTSSNPSYLDYYDRFIFSTYSDFKEGGLSIFKDNKLLVQSIDNGKGPSHISYAKNLKMVFTANYTRGEIRTYTFKKNVLNLHETILLGDNSHAHQIYYDHKLRRVIVCDLGLDTVFVYKVSLFKKLILDYKFTLAVKSGPRHLVIHHDYHKFYIVAELSNQIFVYDYKKHELLDPYSTVADETKMGQQAAAIRLFNNDLYISNRGFENSIVHFKADKNGLTLVNSYDTHGSHPRDFSISNDGSYLVVGNLESNNICLFKRNEYGSLSFLDSIETPEPTAILFL</sequence>
<dbReference type="Pfam" id="PF10282">
    <property type="entry name" value="Lactonase"/>
    <property type="match status" value="1"/>
</dbReference>
<keyword evidence="3" id="KW-1185">Reference proteome</keyword>
<evidence type="ECO:0000256" key="1">
    <source>
        <dbReference type="ARBA" id="ARBA00005564"/>
    </source>
</evidence>
<dbReference type="GO" id="GO:0017057">
    <property type="term" value="F:6-phosphogluconolactonase activity"/>
    <property type="evidence" value="ECO:0007669"/>
    <property type="project" value="UniProtKB-EC"/>
</dbReference>
<name>U4KK81_ALTPJ</name>
<evidence type="ECO:0000313" key="3">
    <source>
        <dbReference type="Proteomes" id="UP000032740"/>
    </source>
</evidence>
<dbReference type="Gene3D" id="2.130.10.10">
    <property type="entry name" value="YVTN repeat-like/Quinoprotein amine dehydrogenase"/>
    <property type="match status" value="1"/>
</dbReference>
<reference evidence="2 3" key="1">
    <citation type="journal article" date="2013" name="J. Mol. Microbiol. Biotechnol.">
        <title>Analysis of the Complete Genomes of Acholeplasma brassicae , A. palmae and A. laidlawii and Their Comparison to the Obligate Parasites from ' Candidatus Phytoplasma'.</title>
        <authorList>
            <person name="Kube M."/>
            <person name="Siewert C."/>
            <person name="Migdoll A.M."/>
            <person name="Duduk B."/>
            <person name="Holz S."/>
            <person name="Rabus R."/>
            <person name="Seemuller E."/>
            <person name="Mitrovic J."/>
            <person name="Muller I."/>
            <person name="Buttner C."/>
            <person name="Reinhardt R."/>
        </authorList>
    </citation>
    <scope>NUCLEOTIDE SEQUENCE [LARGE SCALE GENOMIC DNA]</scope>
    <source>
        <strain evidence="2 3">J233</strain>
    </source>
</reference>
<dbReference type="PANTHER" id="PTHR30344">
    <property type="entry name" value="6-PHOSPHOGLUCONOLACTONASE-RELATED"/>
    <property type="match status" value="1"/>
</dbReference>
<dbReference type="Proteomes" id="UP000032740">
    <property type="component" value="Chromosome"/>
</dbReference>
<proteinExistence type="inferred from homology"/>
<gene>
    <name evidence="2" type="primary">pgl</name>
    <name evidence="2" type="ORF">BN85403750</name>
</gene>
<comment type="similarity">
    <text evidence="1">Belongs to the cycloisomerase 2 family.</text>
</comment>
<dbReference type="InterPro" id="IPR015943">
    <property type="entry name" value="WD40/YVTN_repeat-like_dom_sf"/>
</dbReference>